<dbReference type="Gene3D" id="1.25.40.10">
    <property type="entry name" value="Tetratricopeptide repeat domain"/>
    <property type="match status" value="1"/>
</dbReference>
<dbReference type="EMBL" id="BKAG01000034">
    <property type="protein sequence ID" value="GEP44675.1"/>
    <property type="molecule type" value="Genomic_DNA"/>
</dbReference>
<dbReference type="AlphaFoldDB" id="A0A512MD60"/>
<protein>
    <submittedName>
        <fullName evidence="2">Uncharacterized protein</fullName>
    </submittedName>
</protein>
<evidence type="ECO:0000313" key="2">
    <source>
        <dbReference type="EMBL" id="GEP44675.1"/>
    </source>
</evidence>
<evidence type="ECO:0000256" key="1">
    <source>
        <dbReference type="SAM" id="Phobius"/>
    </source>
</evidence>
<dbReference type="OrthoDB" id="177711at2"/>
<keyword evidence="3" id="KW-1185">Reference proteome</keyword>
<keyword evidence="1" id="KW-0472">Membrane</keyword>
<organism evidence="2 3">
    <name type="scientific">Brevifollis gellanilyticus</name>
    <dbReference type="NCBI Taxonomy" id="748831"/>
    <lineage>
        <taxon>Bacteria</taxon>
        <taxon>Pseudomonadati</taxon>
        <taxon>Verrucomicrobiota</taxon>
        <taxon>Verrucomicrobiia</taxon>
        <taxon>Verrucomicrobiales</taxon>
        <taxon>Verrucomicrobiaceae</taxon>
    </lineage>
</organism>
<comment type="caution">
    <text evidence="2">The sequence shown here is derived from an EMBL/GenBank/DDBJ whole genome shotgun (WGS) entry which is preliminary data.</text>
</comment>
<dbReference type="SUPFAM" id="SSF48452">
    <property type="entry name" value="TPR-like"/>
    <property type="match status" value="1"/>
</dbReference>
<gene>
    <name evidence="2" type="ORF">BGE01nite_39660</name>
</gene>
<keyword evidence="1" id="KW-1133">Transmembrane helix</keyword>
<name>A0A512MD60_9BACT</name>
<proteinExistence type="predicted"/>
<accession>A0A512MD60</accession>
<dbReference type="Proteomes" id="UP000321577">
    <property type="component" value="Unassembled WGS sequence"/>
</dbReference>
<dbReference type="RefSeq" id="WP_146852855.1">
    <property type="nucleotide sequence ID" value="NZ_BKAG01000034.1"/>
</dbReference>
<dbReference type="InterPro" id="IPR011990">
    <property type="entry name" value="TPR-like_helical_dom_sf"/>
</dbReference>
<feature type="transmembrane region" description="Helical" evidence="1">
    <location>
        <begin position="18"/>
        <end position="37"/>
    </location>
</feature>
<sequence>MSQDNLPQELLAKPSKPWLTWVMAGLLVMGVASWWLGPPLMRKGSIFMARHHAAKAVDLMERQEWGQAQAALEKARAWKADDPKVLRALADFLTATQSDPVSTLHYLRLLEVIGQITEADLLRMGQLYVLQSDAANAEATLAKLPAAARERRPALEVLANVQRLQGRAQLAADTLRRALLLDRHDPMCRLRLAMLDQSAAFPEIRDQARQSLWDLTKGKDQAALLALDNLAHDPRLTPTEADQLVAAMEAHPDRTEEVRLAVLSGLLRARPERKKEIVDAEITHMQTVLPEQLLPNLTWLLQEKQPQRIVEFRPRDFFTKSSLLIQAYLQALGDLGRWEEVDKLLSRPAGMPVSPAFIAFWRARATRQIDTDPTRVRQHLSAVYEATGHGRDGATATAAAALAEEAGVWDVAAQLYEGLAEHQPKSRVTMLEKVHQMALRTRDTEAVLRSSDRLLALRPNNQQYVLSDLYLHLVSGVGLEIRRLQIDLGKIPPPASDEDRLCLALAAYRFGDLEELRRHLGTIVDPKTLSPGQRAVHAGLLSISGQVGPAYQIAEQVPTGLLLKEEARFLGRAL</sequence>
<reference evidence="2 3" key="1">
    <citation type="submission" date="2019-07" db="EMBL/GenBank/DDBJ databases">
        <title>Whole genome shotgun sequence of Brevifollis gellanilyticus NBRC 108608.</title>
        <authorList>
            <person name="Hosoyama A."/>
            <person name="Uohara A."/>
            <person name="Ohji S."/>
            <person name="Ichikawa N."/>
        </authorList>
    </citation>
    <scope>NUCLEOTIDE SEQUENCE [LARGE SCALE GENOMIC DNA]</scope>
    <source>
        <strain evidence="2 3">NBRC 108608</strain>
    </source>
</reference>
<keyword evidence="1" id="KW-0812">Transmembrane</keyword>
<evidence type="ECO:0000313" key="3">
    <source>
        <dbReference type="Proteomes" id="UP000321577"/>
    </source>
</evidence>